<dbReference type="OrthoDB" id="4590744at2759"/>
<name>A0A420Y5L6_9PEZI</name>
<evidence type="ECO:0000256" key="1">
    <source>
        <dbReference type="SAM" id="MobiDB-lite"/>
    </source>
</evidence>
<reference evidence="2 3" key="1">
    <citation type="submission" date="2018-08" db="EMBL/GenBank/DDBJ databases">
        <title>Draft genome of the lignicolous fungus Coniochaeta pulveracea.</title>
        <authorList>
            <person name="Borstlap C.J."/>
            <person name="De Witt R.N."/>
            <person name="Botha A."/>
            <person name="Volschenk H."/>
        </authorList>
    </citation>
    <scope>NUCLEOTIDE SEQUENCE [LARGE SCALE GENOMIC DNA]</scope>
    <source>
        <strain evidence="2 3">CAB683</strain>
    </source>
</reference>
<proteinExistence type="predicted"/>
<dbReference type="EMBL" id="QVQW01000048">
    <property type="protein sequence ID" value="RKU43030.1"/>
    <property type="molecule type" value="Genomic_DNA"/>
</dbReference>
<evidence type="ECO:0000313" key="2">
    <source>
        <dbReference type="EMBL" id="RKU43030.1"/>
    </source>
</evidence>
<accession>A0A420Y5L6</accession>
<dbReference type="Proteomes" id="UP000275385">
    <property type="component" value="Unassembled WGS sequence"/>
</dbReference>
<dbReference type="AlphaFoldDB" id="A0A420Y5L6"/>
<evidence type="ECO:0000313" key="3">
    <source>
        <dbReference type="Proteomes" id="UP000275385"/>
    </source>
</evidence>
<feature type="region of interest" description="Disordered" evidence="1">
    <location>
        <begin position="1"/>
        <end position="22"/>
    </location>
</feature>
<organism evidence="2 3">
    <name type="scientific">Coniochaeta pulveracea</name>
    <dbReference type="NCBI Taxonomy" id="177199"/>
    <lineage>
        <taxon>Eukaryota</taxon>
        <taxon>Fungi</taxon>
        <taxon>Dikarya</taxon>
        <taxon>Ascomycota</taxon>
        <taxon>Pezizomycotina</taxon>
        <taxon>Sordariomycetes</taxon>
        <taxon>Sordariomycetidae</taxon>
        <taxon>Coniochaetales</taxon>
        <taxon>Coniochaetaceae</taxon>
        <taxon>Coniochaeta</taxon>
    </lineage>
</organism>
<comment type="caution">
    <text evidence="2">The sequence shown here is derived from an EMBL/GenBank/DDBJ whole genome shotgun (WGS) entry which is preliminary data.</text>
</comment>
<gene>
    <name evidence="2" type="ORF">DL546_004960</name>
</gene>
<keyword evidence="3" id="KW-1185">Reference proteome</keyword>
<protein>
    <submittedName>
        <fullName evidence="2">Uncharacterized protein</fullName>
    </submittedName>
</protein>
<sequence>MSYEHIEAPGDDGAGVAQNESTDSAFSGTPLVLTPLPLDDDYITPSIRALHSKFSVALHDLQIAEVLHAYVVGVVMALECMKNDWDRRTRLRHVSNAERRIFQREAARLHQRHEDARRDLAASAERVDVKLSEMEGIREQLVRARARLPHDHLQAREDTQRHGGADEVFGKMEEWRASGLGEETHIGGSRRLSLPF</sequence>